<dbReference type="OrthoDB" id="6509908at2759"/>
<feature type="transmembrane region" description="Helical" evidence="3">
    <location>
        <begin position="283"/>
        <end position="305"/>
    </location>
</feature>
<evidence type="ECO:0000313" key="6">
    <source>
        <dbReference type="Proteomes" id="UP000002669"/>
    </source>
</evidence>
<dbReference type="EMBL" id="DS989823">
    <property type="protein sequence ID" value="EFR00052.1"/>
    <property type="molecule type" value="Genomic_DNA"/>
</dbReference>
<feature type="transmembrane region" description="Helical" evidence="3">
    <location>
        <begin position="173"/>
        <end position="198"/>
    </location>
</feature>
<dbReference type="GeneID" id="10030842"/>
<feature type="transmembrane region" description="Helical" evidence="3">
    <location>
        <begin position="312"/>
        <end position="332"/>
    </location>
</feature>
<keyword evidence="6" id="KW-1185">Reference proteome</keyword>
<keyword evidence="3" id="KW-0472">Membrane</keyword>
<feature type="transmembrane region" description="Helical" evidence="3">
    <location>
        <begin position="204"/>
        <end position="224"/>
    </location>
</feature>
<dbReference type="GO" id="GO:0016020">
    <property type="term" value="C:membrane"/>
    <property type="evidence" value="ECO:0007669"/>
    <property type="project" value="UniProtKB-SubCell"/>
</dbReference>
<feature type="transmembrane region" description="Helical" evidence="3">
    <location>
        <begin position="116"/>
        <end position="135"/>
    </location>
</feature>
<evidence type="ECO:0000259" key="4">
    <source>
        <dbReference type="PROSITE" id="PS50850"/>
    </source>
</evidence>
<feature type="transmembrane region" description="Helical" evidence="3">
    <location>
        <begin position="376"/>
        <end position="397"/>
    </location>
</feature>
<dbReference type="eggNOG" id="KOG2504">
    <property type="taxonomic scope" value="Eukaryota"/>
</dbReference>
<dbReference type="PROSITE" id="PS50850">
    <property type="entry name" value="MFS"/>
    <property type="match status" value="1"/>
</dbReference>
<accession>E4UQI2</accession>
<organism evidence="6">
    <name type="scientific">Arthroderma gypseum (strain ATCC MYA-4604 / CBS 118893)</name>
    <name type="common">Microsporum gypseum</name>
    <dbReference type="NCBI Taxonomy" id="535722"/>
    <lineage>
        <taxon>Eukaryota</taxon>
        <taxon>Fungi</taxon>
        <taxon>Dikarya</taxon>
        <taxon>Ascomycota</taxon>
        <taxon>Pezizomycotina</taxon>
        <taxon>Eurotiomycetes</taxon>
        <taxon>Eurotiomycetidae</taxon>
        <taxon>Onygenales</taxon>
        <taxon>Arthrodermataceae</taxon>
        <taxon>Nannizzia</taxon>
    </lineage>
</organism>
<dbReference type="InterPro" id="IPR011701">
    <property type="entry name" value="MFS"/>
</dbReference>
<feature type="transmembrane region" description="Helical" evidence="3">
    <location>
        <begin position="338"/>
        <end position="364"/>
    </location>
</feature>
<dbReference type="PANTHER" id="PTHR11360">
    <property type="entry name" value="MONOCARBOXYLATE TRANSPORTER"/>
    <property type="match status" value="1"/>
</dbReference>
<dbReference type="RefSeq" id="XP_003175534.1">
    <property type="nucleotide sequence ID" value="XM_003175486.1"/>
</dbReference>
<keyword evidence="3" id="KW-1133">Transmembrane helix</keyword>
<dbReference type="VEuPathDB" id="FungiDB:MGYG_03058"/>
<feature type="transmembrane region" description="Helical" evidence="3">
    <location>
        <begin position="141"/>
        <end position="166"/>
    </location>
</feature>
<feature type="transmembrane region" description="Helical" evidence="3">
    <location>
        <begin position="250"/>
        <end position="271"/>
    </location>
</feature>
<gene>
    <name evidence="5" type="ORF">MGYG_03058</name>
</gene>
<keyword evidence="3" id="KW-0812">Transmembrane</keyword>
<evidence type="ECO:0000256" key="1">
    <source>
        <dbReference type="ARBA" id="ARBA00004141"/>
    </source>
</evidence>
<evidence type="ECO:0000256" key="2">
    <source>
        <dbReference type="ARBA" id="ARBA00006727"/>
    </source>
</evidence>
<dbReference type="Pfam" id="PF07690">
    <property type="entry name" value="MFS_1"/>
    <property type="match status" value="1"/>
</dbReference>
<dbReference type="OMA" id="NTWGLVM"/>
<feature type="domain" description="Major facilitator superfamily (MFS) profile" evidence="4">
    <location>
        <begin position="243"/>
        <end position="446"/>
    </location>
</feature>
<dbReference type="AlphaFoldDB" id="E4UQI2"/>
<evidence type="ECO:0000256" key="3">
    <source>
        <dbReference type="SAM" id="Phobius"/>
    </source>
</evidence>
<dbReference type="GO" id="GO:0022857">
    <property type="term" value="F:transmembrane transporter activity"/>
    <property type="evidence" value="ECO:0007669"/>
    <property type="project" value="InterPro"/>
</dbReference>
<dbReference type="InterPro" id="IPR020846">
    <property type="entry name" value="MFS_dom"/>
</dbReference>
<feature type="transmembrane region" description="Helical" evidence="3">
    <location>
        <begin position="85"/>
        <end position="104"/>
    </location>
</feature>
<dbReference type="PANTHER" id="PTHR11360:SF234">
    <property type="entry name" value="MFS-TYPE TRANSPORTER DBAD-RELATED"/>
    <property type="match status" value="1"/>
</dbReference>
<dbReference type="Gene3D" id="1.20.1250.20">
    <property type="entry name" value="MFS general substrate transporter like domains"/>
    <property type="match status" value="2"/>
</dbReference>
<dbReference type="InterPro" id="IPR050327">
    <property type="entry name" value="Proton-linked_MCT"/>
</dbReference>
<name>E4UQI2_ARTGP</name>
<dbReference type="HOGENOM" id="CLU_001265_1_1_1"/>
<dbReference type="SUPFAM" id="SSF103473">
    <property type="entry name" value="MFS general substrate transporter"/>
    <property type="match status" value="1"/>
</dbReference>
<dbReference type="InterPro" id="IPR036259">
    <property type="entry name" value="MFS_trans_sf"/>
</dbReference>
<reference evidence="6" key="1">
    <citation type="journal article" date="2012" name="MBio">
        <title>Comparative genome analysis of Trichophyton rubrum and related dermatophytes reveals candidate genes involved in infection.</title>
        <authorList>
            <person name="Martinez D.A."/>
            <person name="Oliver B.G."/>
            <person name="Graeser Y."/>
            <person name="Goldberg J.M."/>
            <person name="Li W."/>
            <person name="Martinez-Rossi N.M."/>
            <person name="Monod M."/>
            <person name="Shelest E."/>
            <person name="Barton R.C."/>
            <person name="Birch E."/>
            <person name="Brakhage A.A."/>
            <person name="Chen Z."/>
            <person name="Gurr S.J."/>
            <person name="Heiman D."/>
            <person name="Heitman J."/>
            <person name="Kosti I."/>
            <person name="Rossi A."/>
            <person name="Saif S."/>
            <person name="Samalova M."/>
            <person name="Saunders C.W."/>
            <person name="Shea T."/>
            <person name="Summerbell R.C."/>
            <person name="Xu J."/>
            <person name="Young S."/>
            <person name="Zeng Q."/>
            <person name="Birren B.W."/>
            <person name="Cuomo C.A."/>
            <person name="White T.C."/>
        </authorList>
    </citation>
    <scope>NUCLEOTIDE SEQUENCE [LARGE SCALE GENOMIC DNA]</scope>
    <source>
        <strain evidence="6">ATCC MYA-4604 / CBS 118893</strain>
    </source>
</reference>
<dbReference type="Proteomes" id="UP000002669">
    <property type="component" value="Unassembled WGS sequence"/>
</dbReference>
<comment type="similarity">
    <text evidence="2">Belongs to the major facilitator superfamily. Monocarboxylate porter (TC 2.A.1.13) family.</text>
</comment>
<protein>
    <recommendedName>
        <fullName evidence="4">Major facilitator superfamily (MFS) profile domain-containing protein</fullName>
    </recommendedName>
</protein>
<feature type="transmembrane region" description="Helical" evidence="3">
    <location>
        <begin position="417"/>
        <end position="437"/>
    </location>
</feature>
<sequence>MNLEEETKILKSCQARVQESSVSFEDHDESLGSIPDNVPNGGRNAWMQVMGAFVLTQNTWGLVMTHGAFQASYSKTVLQTTTPSALSWIGSVQAFLILFVGLFSSKAVNSNHFYHVTGAGLLLQIIGLAMTSLSMEYYQFFLAEGVCVGIGSGMLFAPGITLAASYFSTKRPLAIAVVTSGAATGGIVFPIVSYWLIVAVGFQWAVRIITSLVLLASGTTLYTLRPYRSSISRKEEPYISLSGFKDASHCTFVVGATLGLIGGFIPFFYIPVYGLALGLRVELASYFLSAMNVAALIGGFALTILASRVGNLNTAILFTNVSGIILFSLVLAQDPVGVIIGSLFYALVAGYQLVLLFSAVASITIDTSPRCSQGRVGIILGSLGVLVGTPIAGGIVFNHNSNAHSMDPRDWNFTLALLLSAALTFMCGALMTVTRILKSGFRWERI</sequence>
<dbReference type="InParanoid" id="E4UQI2"/>
<proteinExistence type="inferred from homology"/>
<comment type="subcellular location">
    <subcellularLocation>
        <location evidence="1">Membrane</location>
        <topology evidence="1">Multi-pass membrane protein</topology>
    </subcellularLocation>
</comment>
<evidence type="ECO:0000313" key="5">
    <source>
        <dbReference type="EMBL" id="EFR00052.1"/>
    </source>
</evidence>